<feature type="compositionally biased region" description="Pro residues" evidence="1">
    <location>
        <begin position="516"/>
        <end position="526"/>
    </location>
</feature>
<reference evidence="2" key="1">
    <citation type="submission" date="2022-08" db="UniProtKB">
        <authorList>
            <consortium name="EnsemblMetazoa"/>
        </authorList>
    </citation>
    <scope>IDENTIFICATION</scope>
    <source>
        <strain evidence="2">EBRO</strain>
    </source>
</reference>
<feature type="compositionally biased region" description="Basic and acidic residues" evidence="1">
    <location>
        <begin position="357"/>
        <end position="371"/>
    </location>
</feature>
<feature type="region of interest" description="Disordered" evidence="1">
    <location>
        <begin position="318"/>
        <end position="457"/>
    </location>
</feature>
<feature type="compositionally biased region" description="Polar residues" evidence="1">
    <location>
        <begin position="1"/>
        <end position="10"/>
    </location>
</feature>
<sequence>MSSLRKSASFRSRIPVRRSRLPHRRCTSPDQPSVATVNSHGSESSIATGHNGGDGGQVRAGQQPRAWYDRSHCYSSSSYSSSDESYDSEAAPFQHLLNQSSAAAKGGLMLLGGNPATTTGAGGDPLLQQGVDFPLALEGQTFLPHQHQHPFAASACLSTSTDAMSLDGLLDCVSTGTFSCPPSPKSKSYLDASDRGQLSGIDVSSYESLEKFSYALETLKISDSIHAQRNFPVSATDAPFVPSGEFLESAKPSHANLVEQQRPGFKGDNVLPMASEVPGPLEEEDDDLIKQRKLSDWYYIKTAPTKKPSSPFERRRAIGGRVQQQQQNDAVRRTTTRFSPSPAPRASNPDVSGRGSVLEEDRTQSEQRNSERYGVSGQKFSSPIPRPRRLPMGVGLEHSWDQDASRSRQVAHAVTKSASSSSVNVGARGQLAMGTRGPTAARQLHSNTDLQQAGTRKAIAPDDSLGLTLEDNSSAILCGLFGPGQDQSLSEFSRRVDERFSPYCRRRNPPQRVPQWFPPPPPPPYHYPHHHHPHPHPHQQPVEQRNIYENFPPDGGKPEQTVSGLDVPSMVSARLRTAPSTANGTRPPPTLYGIEENEVFQYKKLPASLSDKRPLPRPPIDSDGDEAHDKEHQEQPPTEKKSSLTRGHSAKVEHNQKKQD</sequence>
<accession>A0A182IZE6</accession>
<feature type="compositionally biased region" description="Basic and acidic residues" evidence="1">
    <location>
        <begin position="625"/>
        <end position="642"/>
    </location>
</feature>
<name>A0A182IZE6_ANOAO</name>
<dbReference type="VEuPathDB" id="VectorBase:AATE008415"/>
<proteinExistence type="predicted"/>
<feature type="region of interest" description="Disordered" evidence="1">
    <location>
        <begin position="503"/>
        <end position="541"/>
    </location>
</feature>
<feature type="compositionally biased region" description="Basic residues" evidence="1">
    <location>
        <begin position="14"/>
        <end position="26"/>
    </location>
</feature>
<feature type="compositionally biased region" description="Polar residues" evidence="1">
    <location>
        <begin position="444"/>
        <end position="454"/>
    </location>
</feature>
<dbReference type="EnsemblMetazoa" id="AATE008415-RA">
    <property type="protein sequence ID" value="AATE008415-PA.1"/>
    <property type="gene ID" value="AATE008415"/>
</dbReference>
<evidence type="ECO:0000313" key="2">
    <source>
        <dbReference type="EnsemblMetazoa" id="AATE008415-PA.1"/>
    </source>
</evidence>
<feature type="region of interest" description="Disordered" evidence="1">
    <location>
        <begin position="1"/>
        <end position="64"/>
    </location>
</feature>
<feature type="compositionally biased region" description="Basic and acidic residues" evidence="1">
    <location>
        <begin position="650"/>
        <end position="660"/>
    </location>
</feature>
<evidence type="ECO:0000256" key="1">
    <source>
        <dbReference type="SAM" id="MobiDB-lite"/>
    </source>
</evidence>
<organism evidence="2">
    <name type="scientific">Anopheles atroparvus</name>
    <name type="common">European mosquito</name>
    <dbReference type="NCBI Taxonomy" id="41427"/>
    <lineage>
        <taxon>Eukaryota</taxon>
        <taxon>Metazoa</taxon>
        <taxon>Ecdysozoa</taxon>
        <taxon>Arthropoda</taxon>
        <taxon>Hexapoda</taxon>
        <taxon>Insecta</taxon>
        <taxon>Pterygota</taxon>
        <taxon>Neoptera</taxon>
        <taxon>Endopterygota</taxon>
        <taxon>Diptera</taxon>
        <taxon>Nematocera</taxon>
        <taxon>Culicoidea</taxon>
        <taxon>Culicidae</taxon>
        <taxon>Anophelinae</taxon>
        <taxon>Anopheles</taxon>
    </lineage>
</organism>
<feature type="region of interest" description="Disordered" evidence="1">
    <location>
        <begin position="605"/>
        <end position="660"/>
    </location>
</feature>
<protein>
    <submittedName>
        <fullName evidence="2">Uncharacterized protein</fullName>
    </submittedName>
</protein>
<feature type="region of interest" description="Disordered" evidence="1">
    <location>
        <begin position="576"/>
        <end position="595"/>
    </location>
</feature>
<dbReference type="AlphaFoldDB" id="A0A182IZE6"/>
<feature type="compositionally biased region" description="Basic residues" evidence="1">
    <location>
        <begin position="527"/>
        <end position="537"/>
    </location>
</feature>
<feature type="compositionally biased region" description="Polar residues" evidence="1">
    <location>
        <begin position="28"/>
        <end position="48"/>
    </location>
</feature>